<evidence type="ECO:0000313" key="2">
    <source>
        <dbReference type="EMBL" id="KAB1978299.1"/>
    </source>
</evidence>
<dbReference type="Pfam" id="PF13730">
    <property type="entry name" value="HTH_36"/>
    <property type="match status" value="1"/>
</dbReference>
<dbReference type="Gene3D" id="1.10.10.10">
    <property type="entry name" value="Winged helix-like DNA-binding domain superfamily/Winged helix DNA-binding domain"/>
    <property type="match status" value="1"/>
</dbReference>
<dbReference type="RefSeq" id="WP_151495061.1">
    <property type="nucleotide sequence ID" value="NZ_JAATOH010000007.1"/>
</dbReference>
<reference evidence="2 3" key="1">
    <citation type="submission" date="2019-09" db="EMBL/GenBank/DDBJ databases">
        <title>Investigation of probiotic properties of different lactic acid bacteria.</title>
        <authorList>
            <person name="Jaomanjaka F."/>
            <person name="Blanc P."/>
        </authorList>
    </citation>
    <scope>NUCLEOTIDE SEQUENCE [LARGE SCALE GENOMIC DNA]</scope>
    <source>
        <strain evidence="2 3">BIO6272</strain>
    </source>
</reference>
<evidence type="ECO:0000256" key="1">
    <source>
        <dbReference type="SAM" id="MobiDB-lite"/>
    </source>
</evidence>
<evidence type="ECO:0000313" key="3">
    <source>
        <dbReference type="Proteomes" id="UP000430323"/>
    </source>
</evidence>
<dbReference type="InterPro" id="IPR036388">
    <property type="entry name" value="WH-like_DNA-bd_sf"/>
</dbReference>
<protein>
    <recommendedName>
        <fullName evidence="4">Helix-turn-helix domain-containing protein</fullName>
    </recommendedName>
</protein>
<organism evidence="2 3">
    <name type="scientific">Lactobacillus crispatus</name>
    <dbReference type="NCBI Taxonomy" id="47770"/>
    <lineage>
        <taxon>Bacteria</taxon>
        <taxon>Bacillati</taxon>
        <taxon>Bacillota</taxon>
        <taxon>Bacilli</taxon>
        <taxon>Lactobacillales</taxon>
        <taxon>Lactobacillaceae</taxon>
        <taxon>Lactobacillus</taxon>
    </lineage>
</organism>
<dbReference type="AlphaFoldDB" id="A0A6A1Z9A8"/>
<accession>A0A6A1Z9A8</accession>
<dbReference type="Proteomes" id="UP000430323">
    <property type="component" value="Unassembled WGS sequence"/>
</dbReference>
<name>A0A6A1Z9A8_9LACO</name>
<evidence type="ECO:0008006" key="4">
    <source>
        <dbReference type="Google" id="ProtNLM"/>
    </source>
</evidence>
<comment type="caution">
    <text evidence="2">The sequence shown here is derived from an EMBL/GenBank/DDBJ whole genome shotgun (WGS) entry which is preliminary data.</text>
</comment>
<proteinExistence type="predicted"/>
<dbReference type="EMBL" id="WBOB01000002">
    <property type="protein sequence ID" value="KAB1978299.1"/>
    <property type="molecule type" value="Genomic_DNA"/>
</dbReference>
<feature type="region of interest" description="Disordered" evidence="1">
    <location>
        <begin position="133"/>
        <end position="168"/>
    </location>
</feature>
<dbReference type="InterPro" id="IPR036390">
    <property type="entry name" value="WH_DNA-bd_sf"/>
</dbReference>
<dbReference type="SUPFAM" id="SSF46785">
    <property type="entry name" value="Winged helix' DNA-binding domain"/>
    <property type="match status" value="1"/>
</dbReference>
<gene>
    <name evidence="2" type="ORF">F8251_00965</name>
</gene>
<sequence>MSEFKGVRAFLMIPPSISRDKELLKKPKSIILMGEIISMLNVTGEFFMSNKKIAEHLRVSARQVNRYLDLLEKKKLIEREKVVSDKNGAILGRKIHAGSALMTCMSLGWRTECHEGTDTGVIPLVSQTSHKYNNLKDQHNRAVNKSSSKSSSKDEKDNIKNQNTEEDPKREKIYKSLFQIARMNDQWKGTRTIPTPDQIRQLRMLLYQCDYISLDAILQVFTEKMQADQLFEPWKYVLKLMRDKVATQNNFKSWGK</sequence>